<dbReference type="SUPFAM" id="SSF55874">
    <property type="entry name" value="ATPase domain of HSP90 chaperone/DNA topoisomerase II/histidine kinase"/>
    <property type="match status" value="1"/>
</dbReference>
<feature type="domain" description="SMC hinge" evidence="2">
    <location>
        <begin position="1625"/>
        <end position="1751"/>
    </location>
</feature>
<dbReference type="InterPro" id="IPR055109">
    <property type="entry name" value="SMCHD1_S5"/>
</dbReference>
<dbReference type="PANTHER" id="PTHR22640">
    <property type="entry name" value="STRUCTURAL MAINTENANCE OF CHROMOSOMES FLEXIBLE HINGE DOMAIN-CONTAINING PROTEIN 1"/>
    <property type="match status" value="1"/>
</dbReference>
<dbReference type="Pfam" id="PF26199">
    <property type="entry name" value="Ig_SMCHD1_8th"/>
    <property type="match status" value="1"/>
</dbReference>
<dbReference type="GeneID" id="20233673"/>
<dbReference type="InterPro" id="IPR058615">
    <property type="entry name" value="Ig_SMCHD1_6th"/>
</dbReference>
<dbReference type="CTD" id="20233673"/>
<dbReference type="Pfam" id="PF26201">
    <property type="entry name" value="Ig_SMCHD1_7th"/>
    <property type="match status" value="1"/>
</dbReference>
<dbReference type="Gene3D" id="3.30.70.1620">
    <property type="match status" value="1"/>
</dbReference>
<dbReference type="SMART" id="SM00968">
    <property type="entry name" value="SMC_hinge"/>
    <property type="match status" value="1"/>
</dbReference>
<dbReference type="Gene3D" id="3.30.565.10">
    <property type="entry name" value="Histidine kinase-like ATPase, C-terminal domain"/>
    <property type="match status" value="1"/>
</dbReference>
<dbReference type="GO" id="GO:0005694">
    <property type="term" value="C:chromosome"/>
    <property type="evidence" value="ECO:0007669"/>
    <property type="project" value="InterPro"/>
</dbReference>
<dbReference type="Pfam" id="PF22899">
    <property type="entry name" value="SMCHD1_S5"/>
    <property type="match status" value="1"/>
</dbReference>
<dbReference type="Pfam" id="PF13589">
    <property type="entry name" value="HATPase_c_3"/>
    <property type="match status" value="1"/>
</dbReference>
<dbReference type="InterPro" id="IPR058616">
    <property type="entry name" value="Ig_SMCHD1_8th"/>
</dbReference>
<dbReference type="HOGENOM" id="CLU_002288_1_0_1"/>
<dbReference type="InterPro" id="IPR058612">
    <property type="entry name" value="Ig_SMCHD1_2nd"/>
</dbReference>
<feature type="non-terminal residue" evidence="3">
    <location>
        <position position="1"/>
    </location>
</feature>
<gene>
    <name evidence="3" type="ORF">LOTGIDRAFT_135415</name>
</gene>
<dbReference type="InterPro" id="IPR058611">
    <property type="entry name" value="Ig_SMCHD1_1st"/>
</dbReference>
<dbReference type="GO" id="GO:0051276">
    <property type="term" value="P:chromosome organization"/>
    <property type="evidence" value="ECO:0007669"/>
    <property type="project" value="InterPro"/>
</dbReference>
<dbReference type="InterPro" id="IPR038892">
    <property type="entry name" value="SMCHD1"/>
</dbReference>
<dbReference type="Pfam" id="PF06470">
    <property type="entry name" value="SMC_hinge"/>
    <property type="match status" value="1"/>
</dbReference>
<evidence type="ECO:0000259" key="2">
    <source>
        <dbReference type="SMART" id="SM00968"/>
    </source>
</evidence>
<dbReference type="GO" id="GO:0006302">
    <property type="term" value="P:double-strand break repair"/>
    <property type="evidence" value="ECO:0007669"/>
    <property type="project" value="InterPro"/>
</dbReference>
<dbReference type="SUPFAM" id="SSF75553">
    <property type="entry name" value="Smc hinge domain"/>
    <property type="match status" value="1"/>
</dbReference>
<reference evidence="3 4" key="1">
    <citation type="journal article" date="2013" name="Nature">
        <title>Insights into bilaterian evolution from three spiralian genomes.</title>
        <authorList>
            <person name="Simakov O."/>
            <person name="Marletaz F."/>
            <person name="Cho S.J."/>
            <person name="Edsinger-Gonzales E."/>
            <person name="Havlak P."/>
            <person name="Hellsten U."/>
            <person name="Kuo D.H."/>
            <person name="Larsson T."/>
            <person name="Lv J."/>
            <person name="Arendt D."/>
            <person name="Savage R."/>
            <person name="Osoegawa K."/>
            <person name="de Jong P."/>
            <person name="Grimwood J."/>
            <person name="Chapman J.A."/>
            <person name="Shapiro H."/>
            <person name="Aerts A."/>
            <person name="Otillar R.P."/>
            <person name="Terry A.Y."/>
            <person name="Boore J.L."/>
            <person name="Grigoriev I.V."/>
            <person name="Lindberg D.R."/>
            <person name="Seaver E.C."/>
            <person name="Weisblat D.A."/>
            <person name="Putnam N.H."/>
            <person name="Rokhsar D.S."/>
        </authorList>
    </citation>
    <scope>NUCLEOTIDE SEQUENCE [LARGE SCALE GENOMIC DNA]</scope>
</reference>
<dbReference type="STRING" id="225164.V3ZIB7"/>
<evidence type="ECO:0000256" key="1">
    <source>
        <dbReference type="SAM" id="Coils"/>
    </source>
</evidence>
<dbReference type="Pfam" id="PF26197">
    <property type="entry name" value="Ig_SMCHD1_5th"/>
    <property type="match status" value="1"/>
</dbReference>
<dbReference type="KEGG" id="lgi:LOTGIDRAFT_135415"/>
<protein>
    <recommendedName>
        <fullName evidence="2">SMC hinge domain-containing protein</fullName>
    </recommendedName>
</protein>
<keyword evidence="1" id="KW-0175">Coiled coil</keyword>
<evidence type="ECO:0000313" key="4">
    <source>
        <dbReference type="Proteomes" id="UP000030746"/>
    </source>
</evidence>
<dbReference type="OMA" id="PIECFNR"/>
<dbReference type="EMBL" id="KB204047">
    <property type="protein sequence ID" value="ESO82055.1"/>
    <property type="molecule type" value="Genomic_DNA"/>
</dbReference>
<dbReference type="Pfam" id="PF26198">
    <property type="entry name" value="Ig_SMCHD1_6th"/>
    <property type="match status" value="1"/>
</dbReference>
<dbReference type="Pfam" id="PF26196">
    <property type="entry name" value="Ig_SMCHD1_4th"/>
    <property type="match status" value="1"/>
</dbReference>
<dbReference type="Proteomes" id="UP000030746">
    <property type="component" value="Unassembled WGS sequence"/>
</dbReference>
<proteinExistence type="predicted"/>
<evidence type="ECO:0000313" key="3">
    <source>
        <dbReference type="EMBL" id="ESO82055.1"/>
    </source>
</evidence>
<dbReference type="PANTHER" id="PTHR22640:SF2">
    <property type="entry name" value="STRUCTURAL MAINTENANCE OF CHROMOSOMES FLEXIBLE HINGE DOMAIN-CONTAINING PROTEIN 1"/>
    <property type="match status" value="1"/>
</dbReference>
<dbReference type="InterPro" id="IPR036277">
    <property type="entry name" value="SMC_hinge_sf"/>
</dbReference>
<dbReference type="InterPro" id="IPR058617">
    <property type="entry name" value="Ig_SMCHD1_7th"/>
</dbReference>
<sequence>FSDLIDKGDTLYILTSVHQELCAPAQERVNFLPHYDTIVKGGMYEYYASEGQNPLPYAFAELIDNALAATANNSGERNIQIRLHFDENTNKNSIVFIDNGKGMTPRQLNNWAIYRLSKFIRRDKHVDLSLDHAPRYMNSDISYFGVGGKQAIFFIGNNTRMITKPLDSKDVHELNISKEEFEQREKNNESIYSGYIYNRKPGDTTHLTSDDEILTNLIKEEKESSSFTAVVIQGINTAHIPYLKHNMIDWCRQLTHIYHFYLHGPNGNVFDNEREEKNKILADYFNNIHIEVSLYNRDKPPKTINLRTIEDDMQTQYIRAATSTFMFKACVDGSSVVEGEIRYHPFMFDKETYPTDNYRLDAEPEDDHGYAINDRPARGRRPMFECYWNGRLIPYTLIQDFEWCTEPKKIRNIPVECYNRISGVLWTSDRFQVSTNKLTFLDLEMKLRDKTTSFFRVVDGHERRTNIQKEFSQWLKECHEEYDKQILFTGFKGHVTRADMPKQKQFPWSVFDQVEWDGKVYKQGQLVRILRTLPTLMGTIKRFLLFGDYDGDVYSTGGDIELFQEPRSLYDEVKIVPLSKLDRSASQTVLKKYTDEEEAKLPDHLVVSWPDGQQVINNEKRFAGRTIGAIKVEIANKKGEYISKLPGTSVGAKKLLIELKVIWHSSNGDEVIVSHISQHGKNWPYWFRKMENIKNLGAHTLLIQSVLNESGATKYAGRELPSHKIRFNVIEAEPEKFSVGVLDGPFRVGVPFQIPLEMLDKFNHVTKPNGKLKPSLEASGLEINYGGTVVKGNVLIIKDVVAVGPVSSHTGKNYNLSVKIPELEEDTQSIKIRLLPGQPQMLMVKPEEELEIENGQSATFYVEVHDAAGNVTTEGKQILLARFSGATGMPSYSIDVSKSGSGNLTGDVINVKKIKDVHYITAKIDIQGHKDVKTVERKVKVIPSSRVAEIKVYRDDNDDKKTIKSGDVIIDTVGHSIKNLTFQLLDEGGREITLTDKLLSKIKINWLSKCNKELLSQGKLPDIKIPLHIGEPKYCQIHVIDGAGVEFEFSVGGESDEESQLKVWCNGKPSVQLGEVLEDDILVTIKDKHNNDITKLINSKTCPDIKVTSKNFSPDCKIQVVCEDKKFVIRGIQFENTAMGNQEVEVTWKDLTERIMINVTAGPPNNLQVLDMDIQQPIIVYTDSTLPTLKLQLIDAGGNPCKLSGIRLQLAKDTKIKFSPVPQSVKTNASGQAEFSGLVVTAAPGVYEIQPKAFLQKGMLSGPRVRISVQSDPTRAFELTVDYNKSSEITVGQTLPDFCVKVLNEEGGMLSTASASHLSMKQWRYEHGASSMPSKSVSIPPDSNRSHDKLGVFNFKKRKTPEKSGKYNIMFVYFDSKHEVFSPMITLDVYSGPAVELSPVDSPGIPTVSNTSSTSSRLLIRSLKLLIKDAYGNLKPECEGEVTVSITGGVSEIPVFVGNSGSTELSLKLISGVCTLQNILLQENCPGKDGYEYNLECRVTSLEPGSRKQIPPYNIPFLFYNDAKKQSQMAMLSKQRDNLQNEIRLYKSTFNMQQQLVDEMRVTLQEASKKEQEARSELKRQNIADKHLTVTNSLDKLIASRLQERDQLLSTPRRMCGLATGPTGPEVLGKIGHLALVDNDDIARVLSWHMSADMDCIVTHSSKKAKEIYRDTSGRQQVLPLDSIYRRSLPDWSKPLPHCRHRPNWKPGGNPRYARDMLIFPKDEASCKIVFGMLLGDTLILDTLDYANTYRTEIVQNSHCPTILTVDGDRIRSNGKFGGTMNKALPISKLRGAVFGQSLPMAYHALCTQIDAINNYKDSYEYYQKCKRDLQEQLDVQKLPEMTAKYKECEAAEEKLKSLEQKLGKYLCYF</sequence>
<name>V3ZIB7_LOTGI</name>
<feature type="coiled-coil region" evidence="1">
    <location>
        <begin position="1842"/>
        <end position="1869"/>
    </location>
</feature>
<feature type="coiled-coil region" evidence="1">
    <location>
        <begin position="1522"/>
        <end position="1584"/>
    </location>
</feature>
<organism evidence="3 4">
    <name type="scientific">Lottia gigantea</name>
    <name type="common">Giant owl limpet</name>
    <dbReference type="NCBI Taxonomy" id="225164"/>
    <lineage>
        <taxon>Eukaryota</taxon>
        <taxon>Metazoa</taxon>
        <taxon>Spiralia</taxon>
        <taxon>Lophotrochozoa</taxon>
        <taxon>Mollusca</taxon>
        <taxon>Gastropoda</taxon>
        <taxon>Patellogastropoda</taxon>
        <taxon>Lottioidea</taxon>
        <taxon>Lottiidae</taxon>
        <taxon>Lottia</taxon>
    </lineage>
</organism>
<dbReference type="OrthoDB" id="10036779at2759"/>
<dbReference type="InterPro" id="IPR010935">
    <property type="entry name" value="SMC_hinge"/>
</dbReference>
<dbReference type="InterPro" id="IPR058614">
    <property type="entry name" value="Ig_SMCHD1_5th"/>
</dbReference>
<dbReference type="GO" id="GO:0005524">
    <property type="term" value="F:ATP binding"/>
    <property type="evidence" value="ECO:0007669"/>
    <property type="project" value="InterPro"/>
</dbReference>
<dbReference type="RefSeq" id="XP_009067221.1">
    <property type="nucleotide sequence ID" value="XM_009068973.1"/>
</dbReference>
<dbReference type="InterPro" id="IPR036890">
    <property type="entry name" value="HATPase_C_sf"/>
</dbReference>
<dbReference type="Pfam" id="PF26195">
    <property type="entry name" value="Ig_SMCHD1_2nd"/>
    <property type="match status" value="1"/>
</dbReference>
<dbReference type="InterPro" id="IPR058613">
    <property type="entry name" value="Ig_SMCHD1_4th"/>
</dbReference>
<dbReference type="Pfam" id="PF26194">
    <property type="entry name" value="Ig_SMCHD1_1st"/>
    <property type="match status" value="1"/>
</dbReference>
<dbReference type="Gene3D" id="1.20.1060.20">
    <property type="match status" value="1"/>
</dbReference>
<keyword evidence="4" id="KW-1185">Reference proteome</keyword>
<accession>V3ZIB7</accession>